<evidence type="ECO:0000256" key="9">
    <source>
        <dbReference type="PROSITE-ProRule" id="PRU00042"/>
    </source>
</evidence>
<gene>
    <name evidence="12" type="primary">MIG2</name>
    <name evidence="12" type="ORF">SPAR_G00490</name>
</gene>
<evidence type="ECO:0000256" key="10">
    <source>
        <dbReference type="SAM" id="MobiDB-lite"/>
    </source>
</evidence>
<sequence length="383" mass="41957">MPKKQTSFPVDNENRPFRCDTCHRGFHRLEHKKRHLRTHTGEKPHHCAFPGCGKSFSRSDELKRHMRTHTGQSQRRLKKASVQKQEFLAVSGIPTIASGVMIHQPIPQVLPANMAINVQTVGGGNIIHAPNAVHPMVIPIMAQPAPIHASAASFQPAASPMPISTYTPVPSQSFTSFQSSIGSIQSNSDVSSIFSNMNIRVNTPRSVPNSPNDGYLHQQHIPQQYQHQTVSPSVAKQQKTFASSLASALSTLQKRTPVSAPSTTIESPSSPSDSSHTSASSSAISLPFSNAPSQLAVAKELESVYLDSNRYTTKTRRERAKFEIPQEQEEDTNNSSSSSSNEEEHESLDHESSKSRKKLSGVKLPPVRNLLKQIDVFNGPKGI</sequence>
<evidence type="ECO:0000256" key="3">
    <source>
        <dbReference type="ARBA" id="ARBA00022737"/>
    </source>
</evidence>
<dbReference type="PANTHER" id="PTHR47428:SF1">
    <property type="entry name" value="REGULATORY PROTEIN MIG1-RELATED"/>
    <property type="match status" value="1"/>
</dbReference>
<dbReference type="SUPFAM" id="SSF57667">
    <property type="entry name" value="beta-beta-alpha zinc fingers"/>
    <property type="match status" value="1"/>
</dbReference>
<reference evidence="12" key="2">
    <citation type="submission" date="2020-01" db="EMBL/GenBank/DDBJ databases">
        <title>Population-level Yeast Reference Genomes.</title>
        <authorList>
            <person name="Yue J.-X."/>
        </authorList>
    </citation>
    <scope>NUCLEOTIDE SEQUENCE</scope>
    <source>
        <strain evidence="12">CBS432</strain>
    </source>
</reference>
<dbReference type="KEGG" id="spao:SPAR_G00490"/>
<accession>A0A8B8UR65</accession>
<dbReference type="Pfam" id="PF00096">
    <property type="entry name" value="zf-C2H2"/>
    <property type="match status" value="1"/>
</dbReference>
<dbReference type="PROSITE" id="PS00028">
    <property type="entry name" value="ZINC_FINGER_C2H2_1"/>
    <property type="match status" value="2"/>
</dbReference>
<dbReference type="GO" id="GO:0008270">
    <property type="term" value="F:zinc ion binding"/>
    <property type="evidence" value="ECO:0007669"/>
    <property type="project" value="UniProtKB-KW"/>
</dbReference>
<keyword evidence="7" id="KW-0804">Transcription</keyword>
<keyword evidence="5" id="KW-0862">Zinc</keyword>
<dbReference type="GO" id="GO:0000978">
    <property type="term" value="F:RNA polymerase II cis-regulatory region sequence-specific DNA binding"/>
    <property type="evidence" value="ECO:0007669"/>
    <property type="project" value="TreeGrafter"/>
</dbReference>
<dbReference type="Gene3D" id="3.30.160.60">
    <property type="entry name" value="Classic Zinc Finger"/>
    <property type="match status" value="2"/>
</dbReference>
<organism evidence="12">
    <name type="scientific">Saccharomyces paradoxus</name>
    <name type="common">Yeast</name>
    <name type="synonym">Saccharomyces douglasii</name>
    <dbReference type="NCBI Taxonomy" id="27291"/>
    <lineage>
        <taxon>Eukaryota</taxon>
        <taxon>Fungi</taxon>
        <taxon>Dikarya</taxon>
        <taxon>Ascomycota</taxon>
        <taxon>Saccharomycotina</taxon>
        <taxon>Saccharomycetes</taxon>
        <taxon>Saccharomycetales</taxon>
        <taxon>Saccharomycetaceae</taxon>
        <taxon>Saccharomyces</taxon>
    </lineage>
</organism>
<evidence type="ECO:0000256" key="1">
    <source>
        <dbReference type="ARBA" id="ARBA00004123"/>
    </source>
</evidence>
<proteinExistence type="predicted"/>
<keyword evidence="6" id="KW-0805">Transcription regulation</keyword>
<dbReference type="GO" id="GO:0005737">
    <property type="term" value="C:cytoplasm"/>
    <property type="evidence" value="ECO:0007669"/>
    <property type="project" value="TreeGrafter"/>
</dbReference>
<dbReference type="VEuPathDB" id="FungiDB:SPAR_G00490"/>
<reference evidence="12" key="4">
    <citation type="submission" date="2025-08" db="UniProtKB">
        <authorList>
            <consortium name="RefSeq"/>
        </authorList>
    </citation>
    <scope>IDENTIFICATION</scope>
    <source>
        <strain evidence="12">CBS432</strain>
    </source>
</reference>
<reference evidence="12" key="3">
    <citation type="submission" date="2025-07" db="EMBL/GenBank/DDBJ databases">
        <authorList>
            <consortium name="NCBI Genome Project"/>
        </authorList>
    </citation>
    <scope>NUCLEOTIDE SEQUENCE</scope>
    <source>
        <strain evidence="12">CBS432</strain>
    </source>
</reference>
<evidence type="ECO:0000256" key="4">
    <source>
        <dbReference type="ARBA" id="ARBA00022771"/>
    </source>
</evidence>
<evidence type="ECO:0000256" key="2">
    <source>
        <dbReference type="ARBA" id="ARBA00022723"/>
    </source>
</evidence>
<feature type="region of interest" description="Disordered" evidence="10">
    <location>
        <begin position="316"/>
        <end position="365"/>
    </location>
</feature>
<evidence type="ECO:0000259" key="11">
    <source>
        <dbReference type="PROSITE" id="PS50157"/>
    </source>
</evidence>
<dbReference type="FunFam" id="3.30.160.60:FF:000007">
    <property type="entry name" value="Basic krueppel-like factor 3"/>
    <property type="match status" value="1"/>
</dbReference>
<dbReference type="OrthoDB" id="654211at2759"/>
<dbReference type="InterPro" id="IPR051007">
    <property type="entry name" value="creA/MIG_C2H2-ZnF"/>
</dbReference>
<dbReference type="InterPro" id="IPR036236">
    <property type="entry name" value="Znf_C2H2_sf"/>
</dbReference>
<dbReference type="AlphaFoldDB" id="A0A8B8UR65"/>
<dbReference type="PANTHER" id="PTHR47428">
    <property type="entry name" value="REGULATORY PROTEIN MIG1-RELATED"/>
    <property type="match status" value="1"/>
</dbReference>
<name>A0A8B8UR65_SACPA</name>
<dbReference type="RefSeq" id="XP_033766171.1">
    <property type="nucleotide sequence ID" value="XM_033910280.1"/>
</dbReference>
<comment type="subcellular location">
    <subcellularLocation>
        <location evidence="1">Nucleus</location>
    </subcellularLocation>
</comment>
<dbReference type="PROSITE" id="PS50157">
    <property type="entry name" value="ZINC_FINGER_C2H2_2"/>
    <property type="match status" value="2"/>
</dbReference>
<dbReference type="InterPro" id="IPR013087">
    <property type="entry name" value="Znf_C2H2_type"/>
</dbReference>
<keyword evidence="2" id="KW-0479">Metal-binding</keyword>
<dbReference type="SMART" id="SM00355">
    <property type="entry name" value="ZnF_C2H2"/>
    <property type="match status" value="2"/>
</dbReference>
<feature type="domain" description="C2H2-type" evidence="11">
    <location>
        <begin position="45"/>
        <end position="74"/>
    </location>
</feature>
<dbReference type="GO" id="GO:0000433">
    <property type="term" value="P:carbon catabolite repression of transcription from RNA polymerase II promoter by glucose"/>
    <property type="evidence" value="ECO:0007669"/>
    <property type="project" value="TreeGrafter"/>
</dbReference>
<keyword evidence="4 9" id="KW-0863">Zinc-finger</keyword>
<feature type="domain" description="C2H2-type" evidence="11">
    <location>
        <begin position="17"/>
        <end position="44"/>
    </location>
</feature>
<evidence type="ECO:0000256" key="6">
    <source>
        <dbReference type="ARBA" id="ARBA00023015"/>
    </source>
</evidence>
<feature type="compositionally biased region" description="Low complexity" evidence="10">
    <location>
        <begin position="259"/>
        <end position="283"/>
    </location>
</feature>
<evidence type="ECO:0000256" key="7">
    <source>
        <dbReference type="ARBA" id="ARBA00023163"/>
    </source>
</evidence>
<dbReference type="GO" id="GO:0005634">
    <property type="term" value="C:nucleus"/>
    <property type="evidence" value="ECO:0007669"/>
    <property type="project" value="UniProtKB-SubCell"/>
</dbReference>
<dbReference type="GeneID" id="54630443"/>
<reference evidence="12" key="1">
    <citation type="journal article" date="2017" name="Nat. Genet.">
        <title>Contrasting evolutionary genome dynamics between domesticated and wild yeasts.</title>
        <authorList>
            <person name="Yue J.X."/>
            <person name="Li J."/>
            <person name="Aigrain L."/>
            <person name="Hallin J."/>
            <person name="Persson K."/>
            <person name="Oliver K."/>
            <person name="Bergstrom A."/>
            <person name="Coupland P."/>
            <person name="Warringer J."/>
            <person name="Lagomarsino M.C."/>
            <person name="Fischer G."/>
            <person name="Durbin R."/>
            <person name="Liti G."/>
        </authorList>
    </citation>
    <scope>NUCLEOTIDE SEQUENCE</scope>
    <source>
        <strain evidence="12">CBS432</strain>
    </source>
</reference>
<keyword evidence="3" id="KW-0677">Repeat</keyword>
<feature type="region of interest" description="Disordered" evidence="10">
    <location>
        <begin position="252"/>
        <end position="283"/>
    </location>
</feature>
<protein>
    <submittedName>
        <fullName evidence="12">Mig2p</fullName>
    </submittedName>
</protein>
<evidence type="ECO:0000256" key="5">
    <source>
        <dbReference type="ARBA" id="ARBA00022833"/>
    </source>
</evidence>
<keyword evidence="8" id="KW-0539">Nucleus</keyword>
<evidence type="ECO:0000256" key="8">
    <source>
        <dbReference type="ARBA" id="ARBA00023242"/>
    </source>
</evidence>
<evidence type="ECO:0000313" key="12">
    <source>
        <dbReference type="RefSeq" id="XP_033766171.1"/>
    </source>
</evidence>